<evidence type="ECO:0000313" key="2">
    <source>
        <dbReference type="Proteomes" id="UP000324222"/>
    </source>
</evidence>
<gene>
    <name evidence="1" type="ORF">E2C01_067515</name>
</gene>
<protein>
    <recommendedName>
        <fullName evidence="3">Endonuclease/exonuclease/phosphatase domain-containing protein</fullName>
    </recommendedName>
</protein>
<keyword evidence="2" id="KW-1185">Reference proteome</keyword>
<dbReference type="Gene3D" id="3.60.10.10">
    <property type="entry name" value="Endonuclease/exonuclease/phosphatase"/>
    <property type="match status" value="1"/>
</dbReference>
<dbReference type="AlphaFoldDB" id="A0A5B7HTU1"/>
<name>A0A5B7HTU1_PORTR</name>
<dbReference type="PANTHER" id="PTHR33776:SF3">
    <property type="entry name" value="PHD-TYPE DOMAIN-CONTAINING PROTEIN"/>
    <property type="match status" value="1"/>
</dbReference>
<dbReference type="PANTHER" id="PTHR33776">
    <property type="entry name" value="ENDO/EXONUCLEASE/PHOSPHATASE DOMAIN-CONTAINING PROTEIN"/>
    <property type="match status" value="1"/>
</dbReference>
<evidence type="ECO:0008006" key="3">
    <source>
        <dbReference type="Google" id="ProtNLM"/>
    </source>
</evidence>
<dbReference type="OrthoDB" id="6367126at2759"/>
<evidence type="ECO:0000313" key="1">
    <source>
        <dbReference type="EMBL" id="MPC73195.1"/>
    </source>
</evidence>
<dbReference type="Proteomes" id="UP000324222">
    <property type="component" value="Unassembled WGS sequence"/>
</dbReference>
<organism evidence="1 2">
    <name type="scientific">Portunus trituberculatus</name>
    <name type="common">Swimming crab</name>
    <name type="synonym">Neptunus trituberculatus</name>
    <dbReference type="NCBI Taxonomy" id="210409"/>
    <lineage>
        <taxon>Eukaryota</taxon>
        <taxon>Metazoa</taxon>
        <taxon>Ecdysozoa</taxon>
        <taxon>Arthropoda</taxon>
        <taxon>Crustacea</taxon>
        <taxon>Multicrustacea</taxon>
        <taxon>Malacostraca</taxon>
        <taxon>Eumalacostraca</taxon>
        <taxon>Eucarida</taxon>
        <taxon>Decapoda</taxon>
        <taxon>Pleocyemata</taxon>
        <taxon>Brachyura</taxon>
        <taxon>Eubrachyura</taxon>
        <taxon>Portunoidea</taxon>
        <taxon>Portunidae</taxon>
        <taxon>Portuninae</taxon>
        <taxon>Portunus</taxon>
    </lineage>
</organism>
<dbReference type="InterPro" id="IPR036691">
    <property type="entry name" value="Endo/exonu/phosph_ase_sf"/>
</dbReference>
<comment type="caution">
    <text evidence="1">The sequence shown here is derived from an EMBL/GenBank/DDBJ whole genome shotgun (WGS) entry which is preliminary data.</text>
</comment>
<reference evidence="1 2" key="1">
    <citation type="submission" date="2019-05" db="EMBL/GenBank/DDBJ databases">
        <title>Another draft genome of Portunus trituberculatus and its Hox gene families provides insights of decapod evolution.</title>
        <authorList>
            <person name="Jeong J.-H."/>
            <person name="Song I."/>
            <person name="Kim S."/>
            <person name="Choi T."/>
            <person name="Kim D."/>
            <person name="Ryu S."/>
            <person name="Kim W."/>
        </authorList>
    </citation>
    <scope>NUCLEOTIDE SEQUENCE [LARGE SCALE GENOMIC DNA]</scope>
    <source>
        <tissue evidence="1">Muscle</tissue>
    </source>
</reference>
<accession>A0A5B7HTU1</accession>
<dbReference type="SUPFAM" id="SSF56219">
    <property type="entry name" value="DNase I-like"/>
    <property type="match status" value="1"/>
</dbReference>
<dbReference type="EMBL" id="VSRR010036294">
    <property type="protein sequence ID" value="MPC73195.1"/>
    <property type="molecule type" value="Genomic_DNA"/>
</dbReference>
<proteinExistence type="predicted"/>
<sequence>MQGFTHWVRRDRQERAEGGVAVCFKEGMQAQLLNVDTPLLMEVMYFRVMLADRSDLLLCDLYRPPRQGPDSLLYLNEALDNLMMAHSCSHVLIVRDLNHHLEREAYENLLEVQGLTDHVTFPTHERGGTLDLVISDYQEDRLQCHQLGLVFSSDHHAVLTQLEVGVAWDEATTRTIWL</sequence>